<dbReference type="Gene3D" id="3.50.50.60">
    <property type="entry name" value="FAD/NAD(P)-binding domain"/>
    <property type="match status" value="1"/>
</dbReference>
<proteinExistence type="inferred from homology"/>
<feature type="domain" description="Amine oxidase" evidence="3">
    <location>
        <begin position="116"/>
        <end position="179"/>
    </location>
</feature>
<dbReference type="InterPro" id="IPR050281">
    <property type="entry name" value="Flavin_monoamine_oxidase"/>
</dbReference>
<dbReference type="AlphaFoldDB" id="A0AA39SXZ8"/>
<keyword evidence="5" id="KW-1185">Reference proteome</keyword>
<evidence type="ECO:0000259" key="3">
    <source>
        <dbReference type="Pfam" id="PF01593"/>
    </source>
</evidence>
<dbReference type="EMBL" id="JAUESC010000003">
    <property type="protein sequence ID" value="KAK0600424.1"/>
    <property type="molecule type" value="Genomic_DNA"/>
</dbReference>
<dbReference type="InterPro" id="IPR002937">
    <property type="entry name" value="Amino_oxidase"/>
</dbReference>
<dbReference type="PANTHER" id="PTHR10742:SF373">
    <property type="entry name" value="LYSINE-SPECIFIC HISTONE DEMETHYLASE 1 HOMOLOG 2"/>
    <property type="match status" value="1"/>
</dbReference>
<evidence type="ECO:0000313" key="5">
    <source>
        <dbReference type="Proteomes" id="UP001168877"/>
    </source>
</evidence>
<name>A0AA39SXZ8_ACESA</name>
<evidence type="ECO:0000313" key="4">
    <source>
        <dbReference type="EMBL" id="KAK0600424.1"/>
    </source>
</evidence>
<organism evidence="4 5">
    <name type="scientific">Acer saccharum</name>
    <name type="common">Sugar maple</name>
    <dbReference type="NCBI Taxonomy" id="4024"/>
    <lineage>
        <taxon>Eukaryota</taxon>
        <taxon>Viridiplantae</taxon>
        <taxon>Streptophyta</taxon>
        <taxon>Embryophyta</taxon>
        <taxon>Tracheophyta</taxon>
        <taxon>Spermatophyta</taxon>
        <taxon>Magnoliopsida</taxon>
        <taxon>eudicotyledons</taxon>
        <taxon>Gunneridae</taxon>
        <taxon>Pentapetalae</taxon>
        <taxon>rosids</taxon>
        <taxon>malvids</taxon>
        <taxon>Sapindales</taxon>
        <taxon>Sapindaceae</taxon>
        <taxon>Hippocastanoideae</taxon>
        <taxon>Acereae</taxon>
        <taxon>Acer</taxon>
    </lineage>
</organism>
<evidence type="ECO:0000256" key="1">
    <source>
        <dbReference type="ARBA" id="ARBA00005995"/>
    </source>
</evidence>
<dbReference type="PANTHER" id="PTHR10742">
    <property type="entry name" value="FLAVIN MONOAMINE OXIDASE"/>
    <property type="match status" value="1"/>
</dbReference>
<dbReference type="Proteomes" id="UP001168877">
    <property type="component" value="Unassembled WGS sequence"/>
</dbReference>
<evidence type="ECO:0000256" key="2">
    <source>
        <dbReference type="SAM" id="MobiDB-lite"/>
    </source>
</evidence>
<gene>
    <name evidence="4" type="ORF">LWI29_014836</name>
</gene>
<dbReference type="GO" id="GO:0016491">
    <property type="term" value="F:oxidoreductase activity"/>
    <property type="evidence" value="ECO:0007669"/>
    <property type="project" value="InterPro"/>
</dbReference>
<protein>
    <recommendedName>
        <fullName evidence="3">Amine oxidase domain-containing protein</fullName>
    </recommendedName>
</protein>
<feature type="region of interest" description="Disordered" evidence="2">
    <location>
        <begin position="85"/>
        <end position="104"/>
    </location>
</feature>
<comment type="caution">
    <text evidence="4">The sequence shown here is derived from an EMBL/GenBank/DDBJ whole genome shotgun (WGS) entry which is preliminary data.</text>
</comment>
<reference evidence="4" key="1">
    <citation type="journal article" date="2022" name="Plant J.">
        <title>Strategies of tolerance reflected in two North American maple genomes.</title>
        <authorList>
            <person name="McEvoy S.L."/>
            <person name="Sezen U.U."/>
            <person name="Trouern-Trend A."/>
            <person name="McMahon S.M."/>
            <person name="Schaberg P.G."/>
            <person name="Yang J."/>
            <person name="Wegrzyn J.L."/>
            <person name="Swenson N.G."/>
        </authorList>
    </citation>
    <scope>NUCLEOTIDE SEQUENCE</scope>
    <source>
        <strain evidence="4">NS2018</strain>
    </source>
</reference>
<accession>A0AA39SXZ8</accession>
<dbReference type="InterPro" id="IPR036188">
    <property type="entry name" value="FAD/NAD-bd_sf"/>
</dbReference>
<reference evidence="4" key="2">
    <citation type="submission" date="2023-06" db="EMBL/GenBank/DDBJ databases">
        <authorList>
            <person name="Swenson N.G."/>
            <person name="Wegrzyn J.L."/>
            <person name="Mcevoy S.L."/>
        </authorList>
    </citation>
    <scope>NUCLEOTIDE SEQUENCE</scope>
    <source>
        <strain evidence="4">NS2018</strain>
        <tissue evidence="4">Leaf</tissue>
    </source>
</reference>
<comment type="similarity">
    <text evidence="1">Belongs to the flavin monoamine oxidase family.</text>
</comment>
<dbReference type="Pfam" id="PF01593">
    <property type="entry name" value="Amino_oxidase"/>
    <property type="match status" value="1"/>
</dbReference>
<sequence>MALRDDFKGLRGSILHRSPLPSVDSIVSKLLDKEIHLKSEAGKGILLAPNPFVLAVPYRPPSNFENRPYSKVGIDECSFYTGTPLSDPPATQAPSKTVDPHPRYPRHTSIYNPKGIDVPNPLQSICTRWTPFTYSSYSHVRVRSSGNDYNVFAESVEGRLFFAGESTTGQYPATMHGAI</sequence>